<evidence type="ECO:0000313" key="2">
    <source>
        <dbReference type="EMBL" id="GFH27965.1"/>
    </source>
</evidence>
<comment type="caution">
    <text evidence="2">The sequence shown here is derived from an EMBL/GenBank/DDBJ whole genome shotgun (WGS) entry which is preliminary data.</text>
</comment>
<dbReference type="EMBL" id="BLLF01003690">
    <property type="protein sequence ID" value="GFH27965.1"/>
    <property type="molecule type" value="Genomic_DNA"/>
</dbReference>
<organism evidence="2 3">
    <name type="scientific">Haematococcus lacustris</name>
    <name type="common">Green alga</name>
    <name type="synonym">Haematococcus pluvialis</name>
    <dbReference type="NCBI Taxonomy" id="44745"/>
    <lineage>
        <taxon>Eukaryota</taxon>
        <taxon>Viridiplantae</taxon>
        <taxon>Chlorophyta</taxon>
        <taxon>core chlorophytes</taxon>
        <taxon>Chlorophyceae</taxon>
        <taxon>CS clade</taxon>
        <taxon>Chlamydomonadales</taxon>
        <taxon>Haematococcaceae</taxon>
        <taxon>Haematococcus</taxon>
    </lineage>
</organism>
<dbReference type="AlphaFoldDB" id="A0A6A0A623"/>
<evidence type="ECO:0000313" key="3">
    <source>
        <dbReference type="Proteomes" id="UP000485058"/>
    </source>
</evidence>
<evidence type="ECO:0000256" key="1">
    <source>
        <dbReference type="SAM" id="MobiDB-lite"/>
    </source>
</evidence>
<dbReference type="Proteomes" id="UP000485058">
    <property type="component" value="Unassembled WGS sequence"/>
</dbReference>
<keyword evidence="3" id="KW-1185">Reference proteome</keyword>
<protein>
    <submittedName>
        <fullName evidence="2">Uncharacterized protein</fullName>
    </submittedName>
</protein>
<feature type="region of interest" description="Disordered" evidence="1">
    <location>
        <begin position="1"/>
        <end position="28"/>
    </location>
</feature>
<gene>
    <name evidence="2" type="ORF">HaLaN_26366</name>
</gene>
<name>A0A6A0A623_HAELA</name>
<feature type="compositionally biased region" description="Low complexity" evidence="1">
    <location>
        <begin position="1"/>
        <end position="22"/>
    </location>
</feature>
<accession>A0A6A0A623</accession>
<proteinExistence type="predicted"/>
<reference evidence="2 3" key="1">
    <citation type="submission" date="2020-02" db="EMBL/GenBank/DDBJ databases">
        <title>Draft genome sequence of Haematococcus lacustris strain NIES-144.</title>
        <authorList>
            <person name="Morimoto D."/>
            <person name="Nakagawa S."/>
            <person name="Yoshida T."/>
            <person name="Sawayama S."/>
        </authorList>
    </citation>
    <scope>NUCLEOTIDE SEQUENCE [LARGE SCALE GENOMIC DNA]</scope>
    <source>
        <strain evidence="2 3">NIES-144</strain>
    </source>
</reference>
<sequence length="70" mass="7094">MVPKANSAAAAKDPRAPACDPPQMSSQNPTMAVGFSALRFLTSARCMSRPEALGSRAKGAVTALASAATM</sequence>